<dbReference type="GeneID" id="97673134"/>
<sequence length="229" mass="25142">MLDLQSPTLPVLDLVRGWLDQSGLRPGGRLPPERELCDTLGVSRGVLRKALTVLEAEGVVHRKVGRGTFLGDAYAVAGASSENLVFLADRTSPHEAMVARLVLEPELTAMAAVHATPRQLARLRELTLEMRSATSWPSYEELDFAFHTEIAEAAGNTLLSELHWLVNKVRVSVVWSRLDVPEGGPPPDYHSFAEHEAIVAALERRDVAGAKNAMRTHLKSVRATFLPED</sequence>
<evidence type="ECO:0000259" key="4">
    <source>
        <dbReference type="PROSITE" id="PS50949"/>
    </source>
</evidence>
<dbReference type="SMART" id="SM00895">
    <property type="entry name" value="FCD"/>
    <property type="match status" value="1"/>
</dbReference>
<organism evidence="5 6">
    <name type="scientific">Roseibium album</name>
    <dbReference type="NCBI Taxonomy" id="311410"/>
    <lineage>
        <taxon>Bacteria</taxon>
        <taxon>Pseudomonadati</taxon>
        <taxon>Pseudomonadota</taxon>
        <taxon>Alphaproteobacteria</taxon>
        <taxon>Hyphomicrobiales</taxon>
        <taxon>Stappiaceae</taxon>
        <taxon>Roseibium</taxon>
    </lineage>
</organism>
<dbReference type="InterPro" id="IPR036388">
    <property type="entry name" value="WH-like_DNA-bd_sf"/>
</dbReference>
<dbReference type="Gene3D" id="1.10.10.10">
    <property type="entry name" value="Winged helix-like DNA-binding domain superfamily/Winged helix DNA-binding domain"/>
    <property type="match status" value="1"/>
</dbReference>
<evidence type="ECO:0000256" key="2">
    <source>
        <dbReference type="ARBA" id="ARBA00023125"/>
    </source>
</evidence>
<dbReference type="CDD" id="cd07377">
    <property type="entry name" value="WHTH_GntR"/>
    <property type="match status" value="1"/>
</dbReference>
<dbReference type="Pfam" id="PF00392">
    <property type="entry name" value="GntR"/>
    <property type="match status" value="1"/>
</dbReference>
<dbReference type="InterPro" id="IPR008920">
    <property type="entry name" value="TF_FadR/GntR_C"/>
</dbReference>
<accession>A0A0M6ZIV9</accession>
<dbReference type="SUPFAM" id="SSF48008">
    <property type="entry name" value="GntR ligand-binding domain-like"/>
    <property type="match status" value="1"/>
</dbReference>
<dbReference type="STRING" id="311410.LA5095_05545"/>
<dbReference type="InterPro" id="IPR000524">
    <property type="entry name" value="Tscrpt_reg_HTH_GntR"/>
</dbReference>
<dbReference type="Proteomes" id="UP000049983">
    <property type="component" value="Unassembled WGS sequence"/>
</dbReference>
<dbReference type="GO" id="GO:0003700">
    <property type="term" value="F:DNA-binding transcription factor activity"/>
    <property type="evidence" value="ECO:0007669"/>
    <property type="project" value="InterPro"/>
</dbReference>
<dbReference type="EMBL" id="CXWC01000016">
    <property type="protein sequence ID" value="CTQ78883.1"/>
    <property type="molecule type" value="Genomic_DNA"/>
</dbReference>
<gene>
    <name evidence="5" type="primary">lldR_8</name>
    <name evidence="5" type="ORF">LA5096_05899</name>
</gene>
<evidence type="ECO:0000256" key="1">
    <source>
        <dbReference type="ARBA" id="ARBA00023015"/>
    </source>
</evidence>
<dbReference type="InterPro" id="IPR036390">
    <property type="entry name" value="WH_DNA-bd_sf"/>
</dbReference>
<keyword evidence="2" id="KW-0238">DNA-binding</keyword>
<keyword evidence="6" id="KW-1185">Reference proteome</keyword>
<name>A0A0M6ZIV9_9HYPH</name>
<dbReference type="SUPFAM" id="SSF46785">
    <property type="entry name" value="Winged helix' DNA-binding domain"/>
    <property type="match status" value="1"/>
</dbReference>
<keyword evidence="1" id="KW-0805">Transcription regulation</keyword>
<dbReference type="Gene3D" id="1.20.120.530">
    <property type="entry name" value="GntR ligand-binding domain-like"/>
    <property type="match status" value="1"/>
</dbReference>
<proteinExistence type="predicted"/>
<evidence type="ECO:0000256" key="3">
    <source>
        <dbReference type="ARBA" id="ARBA00023163"/>
    </source>
</evidence>
<feature type="domain" description="HTH gntR-type" evidence="4">
    <location>
        <begin position="5"/>
        <end position="73"/>
    </location>
</feature>
<dbReference type="SMART" id="SM00345">
    <property type="entry name" value="HTH_GNTR"/>
    <property type="match status" value="1"/>
</dbReference>
<reference evidence="6" key="1">
    <citation type="submission" date="2015-07" db="EMBL/GenBank/DDBJ databases">
        <authorList>
            <person name="Rodrigo-Torres Lidia"/>
            <person name="Arahal R.David."/>
        </authorList>
    </citation>
    <scope>NUCLEOTIDE SEQUENCE [LARGE SCALE GENOMIC DNA]</scope>
    <source>
        <strain evidence="6">CECT 5096</strain>
    </source>
</reference>
<evidence type="ECO:0000313" key="6">
    <source>
        <dbReference type="Proteomes" id="UP000049983"/>
    </source>
</evidence>
<dbReference type="PANTHER" id="PTHR43537:SF5">
    <property type="entry name" value="UXU OPERON TRANSCRIPTIONAL REGULATOR"/>
    <property type="match status" value="1"/>
</dbReference>
<dbReference type="PRINTS" id="PR00035">
    <property type="entry name" value="HTHGNTR"/>
</dbReference>
<dbReference type="Pfam" id="PF07729">
    <property type="entry name" value="FCD"/>
    <property type="match status" value="1"/>
</dbReference>
<dbReference type="PANTHER" id="PTHR43537">
    <property type="entry name" value="TRANSCRIPTIONAL REGULATOR, GNTR FAMILY"/>
    <property type="match status" value="1"/>
</dbReference>
<dbReference type="AlphaFoldDB" id="A0A0M6ZIV9"/>
<dbReference type="GO" id="GO:0003677">
    <property type="term" value="F:DNA binding"/>
    <property type="evidence" value="ECO:0007669"/>
    <property type="project" value="UniProtKB-KW"/>
</dbReference>
<dbReference type="PROSITE" id="PS50949">
    <property type="entry name" value="HTH_GNTR"/>
    <property type="match status" value="1"/>
</dbReference>
<keyword evidence="3" id="KW-0804">Transcription</keyword>
<dbReference type="RefSeq" id="WP_055404477.1">
    <property type="nucleotide sequence ID" value="NZ_CXWA01000012.1"/>
</dbReference>
<protein>
    <submittedName>
        <fullName evidence="5">Putative L-lactate dehydrogenase operon regulatory protein</fullName>
    </submittedName>
</protein>
<dbReference type="InterPro" id="IPR011711">
    <property type="entry name" value="GntR_C"/>
</dbReference>
<evidence type="ECO:0000313" key="5">
    <source>
        <dbReference type="EMBL" id="CTQ78883.1"/>
    </source>
</evidence>